<dbReference type="InterPro" id="IPR005119">
    <property type="entry name" value="LysR_subst-bd"/>
</dbReference>
<reference evidence="6 7" key="1">
    <citation type="submission" date="2017-09" db="EMBL/GenBank/DDBJ databases">
        <title>The diverse metabolic capabilities of V. boronicumulans make it an excellent choice for continued studies on novel biodegradation.</title>
        <authorList>
            <person name="Sun S."/>
        </authorList>
    </citation>
    <scope>NUCLEOTIDE SEQUENCE [LARGE SCALE GENOMIC DNA]</scope>
    <source>
        <strain evidence="6 7">J1</strain>
    </source>
</reference>
<sequence>MNLNDLHLAVVIAREGGLSHASACLGISPGTLSKAVTRLERATKVKLFERLARGMRPTELGQAFLKRAQRIDLDAADLHAELRDLRQARAGVLRCGVGDGIPDRWVLPVVAALIERGIRVDLSGGNSDSLTRAVAMGELEFALTGLHKKPAAALAWEGLRDDPLLPMAPIGHPLARTRREVGWDQLAQARWIVMAPGTSTHTEFEANFRAHRLDPPEPVGTSRSSQRELALVRSLGALMPVPRSVLKEPPVAAQFVPVSPVGGWRSTRRVGIVRRAGGYLSPSASQAMEALEAILRKER</sequence>
<keyword evidence="2" id="KW-0805">Transcription regulation</keyword>
<evidence type="ECO:0000259" key="5">
    <source>
        <dbReference type="PROSITE" id="PS50931"/>
    </source>
</evidence>
<dbReference type="InterPro" id="IPR000847">
    <property type="entry name" value="LysR_HTH_N"/>
</dbReference>
<evidence type="ECO:0000256" key="4">
    <source>
        <dbReference type="ARBA" id="ARBA00023163"/>
    </source>
</evidence>
<dbReference type="SUPFAM" id="SSF53850">
    <property type="entry name" value="Periplasmic binding protein-like II"/>
    <property type="match status" value="1"/>
</dbReference>
<evidence type="ECO:0000313" key="7">
    <source>
        <dbReference type="Proteomes" id="UP000217154"/>
    </source>
</evidence>
<dbReference type="Pfam" id="PF03466">
    <property type="entry name" value="LysR_substrate"/>
    <property type="match status" value="1"/>
</dbReference>
<evidence type="ECO:0000313" key="6">
    <source>
        <dbReference type="EMBL" id="ATA54325.1"/>
    </source>
</evidence>
<dbReference type="PROSITE" id="PS50931">
    <property type="entry name" value="HTH_LYSR"/>
    <property type="match status" value="1"/>
</dbReference>
<accession>A0A250DIX9</accession>
<dbReference type="AlphaFoldDB" id="A0A250DIX9"/>
<dbReference type="EMBL" id="CP023284">
    <property type="protein sequence ID" value="ATA54325.1"/>
    <property type="molecule type" value="Genomic_DNA"/>
</dbReference>
<gene>
    <name evidence="6" type="ORF">CKY39_14660</name>
</gene>
<dbReference type="GO" id="GO:0005829">
    <property type="term" value="C:cytosol"/>
    <property type="evidence" value="ECO:0007669"/>
    <property type="project" value="TreeGrafter"/>
</dbReference>
<evidence type="ECO:0000256" key="1">
    <source>
        <dbReference type="ARBA" id="ARBA00009437"/>
    </source>
</evidence>
<dbReference type="SUPFAM" id="SSF46785">
    <property type="entry name" value="Winged helix' DNA-binding domain"/>
    <property type="match status" value="1"/>
</dbReference>
<comment type="similarity">
    <text evidence="1">Belongs to the LysR transcriptional regulatory family.</text>
</comment>
<organism evidence="6 7">
    <name type="scientific">Variovorax boronicumulans</name>
    <dbReference type="NCBI Taxonomy" id="436515"/>
    <lineage>
        <taxon>Bacteria</taxon>
        <taxon>Pseudomonadati</taxon>
        <taxon>Pseudomonadota</taxon>
        <taxon>Betaproteobacteria</taxon>
        <taxon>Burkholderiales</taxon>
        <taxon>Comamonadaceae</taxon>
        <taxon>Variovorax</taxon>
    </lineage>
</organism>
<dbReference type="GO" id="GO:0003677">
    <property type="term" value="F:DNA binding"/>
    <property type="evidence" value="ECO:0007669"/>
    <property type="project" value="UniProtKB-KW"/>
</dbReference>
<dbReference type="PANTHER" id="PTHR30419:SF30">
    <property type="entry name" value="LYSR FAMILY TRANSCRIPTIONAL REGULATOR"/>
    <property type="match status" value="1"/>
</dbReference>
<dbReference type="KEGG" id="vbo:CKY39_14660"/>
<keyword evidence="4" id="KW-0804">Transcription</keyword>
<dbReference type="PANTHER" id="PTHR30419">
    <property type="entry name" value="HTH-TYPE TRANSCRIPTIONAL REGULATOR YBHD"/>
    <property type="match status" value="1"/>
</dbReference>
<proteinExistence type="inferred from homology"/>
<evidence type="ECO:0000256" key="3">
    <source>
        <dbReference type="ARBA" id="ARBA00023125"/>
    </source>
</evidence>
<dbReference type="Gene3D" id="1.10.10.10">
    <property type="entry name" value="Winged helix-like DNA-binding domain superfamily/Winged helix DNA-binding domain"/>
    <property type="match status" value="1"/>
</dbReference>
<evidence type="ECO:0000256" key="2">
    <source>
        <dbReference type="ARBA" id="ARBA00023015"/>
    </source>
</evidence>
<dbReference type="InterPro" id="IPR036390">
    <property type="entry name" value="WH_DNA-bd_sf"/>
</dbReference>
<protein>
    <submittedName>
        <fullName evidence="6">LysR family transcriptional regulator</fullName>
    </submittedName>
</protein>
<dbReference type="Proteomes" id="UP000217154">
    <property type="component" value="Chromosome"/>
</dbReference>
<name>A0A250DIX9_9BURK</name>
<keyword evidence="3" id="KW-0238">DNA-binding</keyword>
<dbReference type="InterPro" id="IPR050950">
    <property type="entry name" value="HTH-type_LysR_regulators"/>
</dbReference>
<feature type="domain" description="HTH lysR-type" evidence="5">
    <location>
        <begin position="1"/>
        <end position="58"/>
    </location>
</feature>
<dbReference type="GO" id="GO:0003700">
    <property type="term" value="F:DNA-binding transcription factor activity"/>
    <property type="evidence" value="ECO:0007669"/>
    <property type="project" value="InterPro"/>
</dbReference>
<dbReference type="Gene3D" id="3.40.190.290">
    <property type="match status" value="1"/>
</dbReference>
<dbReference type="InterPro" id="IPR036388">
    <property type="entry name" value="WH-like_DNA-bd_sf"/>
</dbReference>
<dbReference type="Pfam" id="PF00126">
    <property type="entry name" value="HTH_1"/>
    <property type="match status" value="1"/>
</dbReference>
<dbReference type="RefSeq" id="WP_095744966.1">
    <property type="nucleotide sequence ID" value="NZ_CP023284.1"/>
</dbReference>